<keyword evidence="1" id="KW-1133">Transmembrane helix</keyword>
<feature type="transmembrane region" description="Helical" evidence="1">
    <location>
        <begin position="102"/>
        <end position="121"/>
    </location>
</feature>
<dbReference type="EMBL" id="JBHLUD010000002">
    <property type="protein sequence ID" value="MFC0541433.1"/>
    <property type="molecule type" value="Genomic_DNA"/>
</dbReference>
<dbReference type="Pfam" id="PF20182">
    <property type="entry name" value="DUF6545"/>
    <property type="match status" value="1"/>
</dbReference>
<name>A0ABV6MMA2_9PSEU</name>
<evidence type="ECO:0000259" key="2">
    <source>
        <dbReference type="Pfam" id="PF20182"/>
    </source>
</evidence>
<accession>A0ABV6MMA2</accession>
<feature type="domain" description="DUF6545" evidence="2">
    <location>
        <begin position="266"/>
        <end position="404"/>
    </location>
</feature>
<feature type="transmembrane region" description="Helical" evidence="1">
    <location>
        <begin position="141"/>
        <end position="159"/>
    </location>
</feature>
<dbReference type="Proteomes" id="UP001589810">
    <property type="component" value="Unassembled WGS sequence"/>
</dbReference>
<dbReference type="InterPro" id="IPR050039">
    <property type="entry name" value="MAB_1171c-like"/>
</dbReference>
<keyword evidence="1" id="KW-0472">Membrane</keyword>
<feature type="transmembrane region" description="Helical" evidence="1">
    <location>
        <begin position="6"/>
        <end position="25"/>
    </location>
</feature>
<gene>
    <name evidence="3" type="ORF">ACFFH7_08055</name>
</gene>
<evidence type="ECO:0000313" key="3">
    <source>
        <dbReference type="EMBL" id="MFC0541433.1"/>
    </source>
</evidence>
<reference evidence="3 4" key="1">
    <citation type="submission" date="2024-09" db="EMBL/GenBank/DDBJ databases">
        <authorList>
            <person name="Sun Q."/>
            <person name="Mori K."/>
        </authorList>
    </citation>
    <scope>NUCLEOTIDE SEQUENCE [LARGE SCALE GENOMIC DNA]</scope>
    <source>
        <strain evidence="3 4">TBRC 1432</strain>
    </source>
</reference>
<keyword evidence="1" id="KW-0812">Transmembrane</keyword>
<evidence type="ECO:0000256" key="1">
    <source>
        <dbReference type="SAM" id="Phobius"/>
    </source>
</evidence>
<feature type="transmembrane region" description="Helical" evidence="1">
    <location>
        <begin position="68"/>
        <end position="90"/>
    </location>
</feature>
<organism evidence="3 4">
    <name type="scientific">Kutzneria chonburiensis</name>
    <dbReference type="NCBI Taxonomy" id="1483604"/>
    <lineage>
        <taxon>Bacteria</taxon>
        <taxon>Bacillati</taxon>
        <taxon>Actinomycetota</taxon>
        <taxon>Actinomycetes</taxon>
        <taxon>Pseudonocardiales</taxon>
        <taxon>Pseudonocardiaceae</taxon>
        <taxon>Kutzneria</taxon>
    </lineage>
</organism>
<proteinExistence type="predicted"/>
<evidence type="ECO:0000313" key="4">
    <source>
        <dbReference type="Proteomes" id="UP001589810"/>
    </source>
</evidence>
<feature type="transmembrane region" description="Helical" evidence="1">
    <location>
        <begin position="37"/>
        <end position="56"/>
    </location>
</feature>
<keyword evidence="4" id="KW-1185">Reference proteome</keyword>
<dbReference type="NCBIfam" id="NF042915">
    <property type="entry name" value="MAB_1171c_fam"/>
    <property type="match status" value="1"/>
</dbReference>
<feature type="transmembrane region" description="Helical" evidence="1">
    <location>
        <begin position="225"/>
        <end position="247"/>
    </location>
</feature>
<sequence>MNLAAAVPIGAATSLVAVITVLHRLAQGGRAPQLRALGLGALFAFAASAVRMPQISPWLVIGDANVTWPAHIVTGILCQYFMLCFVYFTLDEPEVSARQMSRHLKGVLLSCTVFIGLFALAPHARDFDFGPQGRFMTGGPADSPAGPLAWLLLACYLVYPLQELVRVNLRWARKAASVRWLSITLWIYSLGALISMITDVHVAGYQIALLSGVVPPWAQAQVESWPIAVAGTCTMLGLSATGLYSVLTSSPYLQPVRNMLHSMRLWWQYYRTYVALYPLWSELWRTLPAEALDPSRSRLADLFRLRAKHNLYRRTIELTDFQQSLRRFTPPQTYADAESAGRARGLTGDVLDAAVDAAGLAVGRAAYLANRPRRIAPPVPPASRTEDGTAAQEARRWLLISDLYFHSPVVAEVLAAPARVLERGDVS</sequence>
<dbReference type="InterPro" id="IPR046675">
    <property type="entry name" value="DUF6545"/>
</dbReference>
<feature type="transmembrane region" description="Helical" evidence="1">
    <location>
        <begin position="180"/>
        <end position="205"/>
    </location>
</feature>
<protein>
    <submittedName>
        <fullName evidence="3">MAB_1171c family putative transporter</fullName>
    </submittedName>
</protein>
<comment type="caution">
    <text evidence="3">The sequence shown here is derived from an EMBL/GenBank/DDBJ whole genome shotgun (WGS) entry which is preliminary data.</text>
</comment>
<dbReference type="RefSeq" id="WP_273942558.1">
    <property type="nucleotide sequence ID" value="NZ_CP097263.1"/>
</dbReference>